<accession>A0AAW6U162</accession>
<name>A0AAW6U162_9BACT</name>
<gene>
    <name evidence="3" type="ORF">QJ522_21370</name>
</gene>
<dbReference type="InterPro" id="IPR006311">
    <property type="entry name" value="TAT_signal"/>
</dbReference>
<proteinExistence type="predicted"/>
<dbReference type="AlphaFoldDB" id="A0AAW6U162"/>
<keyword evidence="4" id="KW-1185">Reference proteome</keyword>
<feature type="domain" description="Gfo/Idh/MocA-like oxidoreductase N-terminal" evidence="1">
    <location>
        <begin position="117"/>
        <end position="190"/>
    </location>
</feature>
<dbReference type="PROSITE" id="PS51318">
    <property type="entry name" value="TAT"/>
    <property type="match status" value="1"/>
</dbReference>
<dbReference type="PANTHER" id="PTHR43818:SF5">
    <property type="entry name" value="OXIDOREDUCTASE FAMILY PROTEIN"/>
    <property type="match status" value="1"/>
</dbReference>
<dbReference type="Gene3D" id="3.30.360.10">
    <property type="entry name" value="Dihydrodipicolinate Reductase, domain 2"/>
    <property type="match status" value="1"/>
</dbReference>
<protein>
    <submittedName>
        <fullName evidence="3">Gfo/Idh/MocA family oxidoreductase</fullName>
    </submittedName>
</protein>
<dbReference type="GO" id="GO:0000166">
    <property type="term" value="F:nucleotide binding"/>
    <property type="evidence" value="ECO:0007669"/>
    <property type="project" value="InterPro"/>
</dbReference>
<evidence type="ECO:0000259" key="2">
    <source>
        <dbReference type="Pfam" id="PF19051"/>
    </source>
</evidence>
<reference evidence="3" key="1">
    <citation type="submission" date="2023-05" db="EMBL/GenBank/DDBJ databases">
        <title>Anaerotaeda fermentans gen. nov., sp. nov., a novel anaerobic planctomycete of the new family within the order Sedimentisphaerales isolated from Taman Peninsula, Russia.</title>
        <authorList>
            <person name="Khomyakova M.A."/>
            <person name="Merkel A.Y."/>
            <person name="Slobodkin A.I."/>
        </authorList>
    </citation>
    <scope>NUCLEOTIDE SEQUENCE</scope>
    <source>
        <strain evidence="3">M17dextr</strain>
    </source>
</reference>
<evidence type="ECO:0000313" key="3">
    <source>
        <dbReference type="EMBL" id="MDI6451627.1"/>
    </source>
</evidence>
<dbReference type="RefSeq" id="WP_349247037.1">
    <property type="nucleotide sequence ID" value="NZ_JASCXX010000043.1"/>
</dbReference>
<sequence length="439" mass="48734">MGPQRTHRRTFLKQTAATAAGTLGLPYLVRSPALGNSQTSPASERITVGAIGMGAQGQYDMKVVMRDPGVQVVAICDVSEGGSGYPTWYGTDKGGRRYAKQAVEEYYAQKAPSGSYKGCDVYTDFRDLLARQDIDAVIIGTPDHWHAIMAIEAARNGKDIYCEKPLSLTIGEARAMVNAVRRYDRVFQTGSQQRSESGFRFACELVRNGYIGEIKSVIANIGGPSGPCDLPGQPTPDFLDWDLWLGPAPWRPYNEKLHPARWRSFWDYSGGGMTDWGAHHFDIAQWGLGMDHTGPVEVIPPDGKDIKVLTFRYANGVTLTRDQANGVLFTGTEGKIEVNRGYLKTWPESLQQVQLGPDKVHLYESDNHHADWLNAIRTRTKPICDVEIGARSVTICHLGNIAYWLGRPLKWDPVSEVFPGDEEANRMLDRAQRAPWHLA</sequence>
<dbReference type="InterPro" id="IPR036291">
    <property type="entry name" value="NAD(P)-bd_dom_sf"/>
</dbReference>
<dbReference type="InterPro" id="IPR000683">
    <property type="entry name" value="Gfo/Idh/MocA-like_OxRdtase_N"/>
</dbReference>
<dbReference type="SUPFAM" id="SSF55347">
    <property type="entry name" value="Glyceraldehyde-3-phosphate dehydrogenase-like, C-terminal domain"/>
    <property type="match status" value="1"/>
</dbReference>
<dbReference type="InterPro" id="IPR043906">
    <property type="entry name" value="Gfo/Idh/MocA_OxRdtase_bact_C"/>
</dbReference>
<feature type="domain" description="Gfo/Idh/MocA-like oxidoreductase bacterial type C-terminal" evidence="2">
    <location>
        <begin position="226"/>
        <end position="437"/>
    </location>
</feature>
<dbReference type="EMBL" id="JASCXX010000043">
    <property type="protein sequence ID" value="MDI6451627.1"/>
    <property type="molecule type" value="Genomic_DNA"/>
</dbReference>
<dbReference type="InterPro" id="IPR050463">
    <property type="entry name" value="Gfo/Idh/MocA_oxidrdct_glycsds"/>
</dbReference>
<dbReference type="Pfam" id="PF01408">
    <property type="entry name" value="GFO_IDH_MocA"/>
    <property type="match status" value="1"/>
</dbReference>
<dbReference type="Gene3D" id="3.40.50.720">
    <property type="entry name" value="NAD(P)-binding Rossmann-like Domain"/>
    <property type="match status" value="1"/>
</dbReference>
<evidence type="ECO:0000313" key="4">
    <source>
        <dbReference type="Proteomes" id="UP001431776"/>
    </source>
</evidence>
<dbReference type="Proteomes" id="UP001431776">
    <property type="component" value="Unassembled WGS sequence"/>
</dbReference>
<dbReference type="Pfam" id="PF19051">
    <property type="entry name" value="GFO_IDH_MocA_C2"/>
    <property type="match status" value="1"/>
</dbReference>
<evidence type="ECO:0000259" key="1">
    <source>
        <dbReference type="Pfam" id="PF01408"/>
    </source>
</evidence>
<organism evidence="3 4">
    <name type="scientific">Anaerobaca lacustris</name>
    <dbReference type="NCBI Taxonomy" id="3044600"/>
    <lineage>
        <taxon>Bacteria</taxon>
        <taxon>Pseudomonadati</taxon>
        <taxon>Planctomycetota</taxon>
        <taxon>Phycisphaerae</taxon>
        <taxon>Sedimentisphaerales</taxon>
        <taxon>Anaerobacaceae</taxon>
        <taxon>Anaerobaca</taxon>
    </lineage>
</organism>
<comment type="caution">
    <text evidence="3">The sequence shown here is derived from an EMBL/GenBank/DDBJ whole genome shotgun (WGS) entry which is preliminary data.</text>
</comment>
<dbReference type="PANTHER" id="PTHR43818">
    <property type="entry name" value="BCDNA.GH03377"/>
    <property type="match status" value="1"/>
</dbReference>
<dbReference type="SUPFAM" id="SSF51735">
    <property type="entry name" value="NAD(P)-binding Rossmann-fold domains"/>
    <property type="match status" value="1"/>
</dbReference>